<dbReference type="Pfam" id="PF01925">
    <property type="entry name" value="TauE"/>
    <property type="match status" value="1"/>
</dbReference>
<dbReference type="AlphaFoldDB" id="A0A2G6KL93"/>
<comment type="subcellular location">
    <subcellularLocation>
        <location evidence="5">Cell membrane</location>
        <topology evidence="5">Multi-pass membrane protein</topology>
    </subcellularLocation>
    <subcellularLocation>
        <location evidence="1">Membrane</location>
        <topology evidence="1">Multi-pass membrane protein</topology>
    </subcellularLocation>
</comment>
<dbReference type="InterPro" id="IPR002781">
    <property type="entry name" value="TM_pro_TauE-like"/>
</dbReference>
<accession>A0A2G6KL93</accession>
<comment type="similarity">
    <text evidence="5">Belongs to the 4-toluene sulfonate uptake permease (TSUP) (TC 2.A.102) family.</text>
</comment>
<dbReference type="GO" id="GO:0005886">
    <property type="term" value="C:plasma membrane"/>
    <property type="evidence" value="ECO:0007669"/>
    <property type="project" value="UniProtKB-SubCell"/>
</dbReference>
<evidence type="ECO:0000256" key="2">
    <source>
        <dbReference type="ARBA" id="ARBA00022692"/>
    </source>
</evidence>
<keyword evidence="5" id="KW-1003">Cell membrane</keyword>
<organism evidence="6 7">
    <name type="scientific">candidate division KSB3 bacterium</name>
    <dbReference type="NCBI Taxonomy" id="2044937"/>
    <lineage>
        <taxon>Bacteria</taxon>
        <taxon>candidate division KSB3</taxon>
    </lineage>
</organism>
<dbReference type="PANTHER" id="PTHR43701">
    <property type="entry name" value="MEMBRANE TRANSPORTER PROTEIN MJ0441-RELATED"/>
    <property type="match status" value="1"/>
</dbReference>
<feature type="transmembrane region" description="Helical" evidence="5">
    <location>
        <begin position="74"/>
        <end position="93"/>
    </location>
</feature>
<feature type="transmembrane region" description="Helical" evidence="5">
    <location>
        <begin position="36"/>
        <end position="62"/>
    </location>
</feature>
<evidence type="ECO:0000256" key="3">
    <source>
        <dbReference type="ARBA" id="ARBA00022989"/>
    </source>
</evidence>
<gene>
    <name evidence="6" type="ORF">CSA56_03665</name>
</gene>
<reference evidence="6 7" key="1">
    <citation type="submission" date="2017-10" db="EMBL/GenBank/DDBJ databases">
        <title>Novel microbial diversity and functional potential in the marine mammal oral microbiome.</title>
        <authorList>
            <person name="Dudek N.K."/>
            <person name="Sun C.L."/>
            <person name="Burstein D."/>
            <person name="Kantor R.S."/>
            <person name="Aliaga Goltsman D.S."/>
            <person name="Bik E.M."/>
            <person name="Thomas B.C."/>
            <person name="Banfield J.F."/>
            <person name="Relman D.A."/>
        </authorList>
    </citation>
    <scope>NUCLEOTIDE SEQUENCE [LARGE SCALE GENOMIC DNA]</scope>
    <source>
        <strain evidence="6">DOLJORAL78_47_16</strain>
    </source>
</reference>
<evidence type="ECO:0000256" key="1">
    <source>
        <dbReference type="ARBA" id="ARBA00004141"/>
    </source>
</evidence>
<dbReference type="PANTHER" id="PTHR43701:SF2">
    <property type="entry name" value="MEMBRANE TRANSPORTER PROTEIN YJNA-RELATED"/>
    <property type="match status" value="1"/>
</dbReference>
<feature type="transmembrane region" description="Helical" evidence="5">
    <location>
        <begin position="171"/>
        <end position="204"/>
    </location>
</feature>
<evidence type="ECO:0000256" key="4">
    <source>
        <dbReference type="ARBA" id="ARBA00023136"/>
    </source>
</evidence>
<feature type="transmembrane region" description="Helical" evidence="5">
    <location>
        <begin position="114"/>
        <end position="133"/>
    </location>
</feature>
<protein>
    <recommendedName>
        <fullName evidence="5">Probable membrane transporter protein</fullName>
    </recommendedName>
</protein>
<comment type="caution">
    <text evidence="6">The sequence shown here is derived from an EMBL/GenBank/DDBJ whole genome shotgun (WGS) entry which is preliminary data.</text>
</comment>
<dbReference type="InterPro" id="IPR051598">
    <property type="entry name" value="TSUP/Inactive_protease-like"/>
</dbReference>
<sequence>MTTLFIGGFIISIFIGFLTGVFGVGGGFLMTPAMMILLGVLGPTAVGTSLATILCTSSFGLFKRRGTGTIDVKIVVFMAFGSLIGVWIGGRLLEYLKCLPPMIINGHEVVTVQYVLLWVFIGILLWTAGFMSFDYRRSRHKDLQPQVGFIAKIPFPPYGQFRSLEQPDLAIIPLILLGLIVGIFTGLMGIGGGVILLPALIYLVGQPTAKAAGTSLLLVWISSLMGVYLNAINGNIDVALWLSMVLGGLIGTLWGTKIGLKVDGLNLRLYFVYVILAAIAMIAFKLFQVTCS</sequence>
<feature type="transmembrane region" description="Helical" evidence="5">
    <location>
        <begin position="238"/>
        <end position="255"/>
    </location>
</feature>
<feature type="transmembrane region" description="Helical" evidence="5">
    <location>
        <begin position="267"/>
        <end position="287"/>
    </location>
</feature>
<proteinExistence type="inferred from homology"/>
<keyword evidence="3 5" id="KW-1133">Transmembrane helix</keyword>
<feature type="transmembrane region" description="Helical" evidence="5">
    <location>
        <begin position="6"/>
        <end position="29"/>
    </location>
</feature>
<evidence type="ECO:0000313" key="6">
    <source>
        <dbReference type="EMBL" id="PIE35589.1"/>
    </source>
</evidence>
<evidence type="ECO:0000256" key="5">
    <source>
        <dbReference type="RuleBase" id="RU363041"/>
    </source>
</evidence>
<keyword evidence="4 5" id="KW-0472">Membrane</keyword>
<keyword evidence="2 5" id="KW-0812">Transmembrane</keyword>
<dbReference type="EMBL" id="PDSK01000039">
    <property type="protein sequence ID" value="PIE35589.1"/>
    <property type="molecule type" value="Genomic_DNA"/>
</dbReference>
<name>A0A2G6KL93_9BACT</name>
<dbReference type="Proteomes" id="UP000230821">
    <property type="component" value="Unassembled WGS sequence"/>
</dbReference>
<evidence type="ECO:0000313" key="7">
    <source>
        <dbReference type="Proteomes" id="UP000230821"/>
    </source>
</evidence>
<feature type="transmembrane region" description="Helical" evidence="5">
    <location>
        <begin position="211"/>
        <end position="232"/>
    </location>
</feature>